<dbReference type="EMBL" id="BLIP01000001">
    <property type="protein sequence ID" value="GFE22072.1"/>
    <property type="molecule type" value="Genomic_DNA"/>
</dbReference>
<feature type="transmembrane region" description="Helical" evidence="7">
    <location>
        <begin position="102"/>
        <end position="119"/>
    </location>
</feature>
<name>A0A640TG61_STRNI</name>
<evidence type="ECO:0008006" key="10">
    <source>
        <dbReference type="Google" id="ProtNLM"/>
    </source>
</evidence>
<evidence type="ECO:0000256" key="1">
    <source>
        <dbReference type="ARBA" id="ARBA00004141"/>
    </source>
</evidence>
<feature type="transmembrane region" description="Helical" evidence="7">
    <location>
        <begin position="12"/>
        <end position="29"/>
    </location>
</feature>
<reference evidence="8 9" key="1">
    <citation type="submission" date="2019-12" db="EMBL/GenBank/DDBJ databases">
        <title>Whole genome shotgun sequence of Streptomyces libani subsp. libani NBRC 13452.</title>
        <authorList>
            <person name="Ichikawa N."/>
            <person name="Kimura A."/>
            <person name="Kitahashi Y."/>
            <person name="Komaki H."/>
            <person name="Tamura T."/>
        </authorList>
    </citation>
    <scope>NUCLEOTIDE SEQUENCE [LARGE SCALE GENOMIC DNA]</scope>
    <source>
        <strain evidence="8 9">NBRC 13452</strain>
    </source>
</reference>
<keyword evidence="2 7" id="KW-0812">Transmembrane</keyword>
<feature type="transmembrane region" description="Helical" evidence="7">
    <location>
        <begin position="168"/>
        <end position="184"/>
    </location>
</feature>
<feature type="compositionally biased region" description="Gly residues" evidence="6">
    <location>
        <begin position="434"/>
        <end position="459"/>
    </location>
</feature>
<dbReference type="Pfam" id="PF01098">
    <property type="entry name" value="FTSW_RODA_SPOVE"/>
    <property type="match status" value="1"/>
</dbReference>
<sequence>MPLLPKRRGIELALLVGAVLISVCGYVVVGLAKGHALPGGALRYGAGLGALALLAHLAVRFRAPYADPLLLPTAVLLNGLGLVLIFRLDLETPADHAAPTQLMWSTVGVGLFITVVVLLRDHRMLQRYAYVCAALALLLMAAPILFPAINGAKIWIRIAGFSIQPGEFAKVLITVFFAAYLAANRSALAHTGRRVGRLRLPTGRVLGPIVAIWLISVAVLVLERDLGTSLLFFAIFVVLLYVATGRIGWIAVGLVLAGVGAAAVGTLEPHVHSRVEDWQHPFAGIAAGRGPGQLAQSLFAFAAGGMLGTGLGQGHSSLIGFAMKSDFILATFGEELGLAGLTALFLLYALLVARGYRAALGLRDPFGSLLAVGLAVLPALQVFVIAGGVTGLIPLTGMAMPFLAQGGSSVVTNWIIIALLLRISDRARTPRPEGIGGTGSGTGGGTGSRGTGSGVGGRTGSRAGAGAVASSGTSSVASSGSASGSPPGGPTASPARGQGAHEAGREARFGAGSWVVGFLKPTRSQDQMRSSDQTRSQGQTRSQAGRQGQAPTQAQGQTQSQGQGRGQGQRQRQGQTQSHTQAHAQTQSKARPQAQDQPPAAPPPAVADDAPSPEAGR</sequence>
<dbReference type="Proteomes" id="UP000429552">
    <property type="component" value="Unassembled WGS sequence"/>
</dbReference>
<keyword evidence="5 7" id="KW-0472">Membrane</keyword>
<dbReference type="InterPro" id="IPR001182">
    <property type="entry name" value="FtsW/RodA"/>
</dbReference>
<dbReference type="PANTHER" id="PTHR30474:SF3">
    <property type="entry name" value="PEPTIDOGLYCAN GLYCOSYLTRANSFERASE RODA"/>
    <property type="match status" value="1"/>
</dbReference>
<dbReference type="GO" id="GO:0005886">
    <property type="term" value="C:plasma membrane"/>
    <property type="evidence" value="ECO:0007669"/>
    <property type="project" value="TreeGrafter"/>
</dbReference>
<accession>A0A640TG61</accession>
<dbReference type="GO" id="GO:0032153">
    <property type="term" value="C:cell division site"/>
    <property type="evidence" value="ECO:0007669"/>
    <property type="project" value="TreeGrafter"/>
</dbReference>
<feature type="transmembrane region" description="Helical" evidence="7">
    <location>
        <begin position="399"/>
        <end position="421"/>
    </location>
</feature>
<proteinExistence type="predicted"/>
<evidence type="ECO:0000256" key="3">
    <source>
        <dbReference type="ARBA" id="ARBA00022960"/>
    </source>
</evidence>
<feature type="transmembrane region" description="Helical" evidence="7">
    <location>
        <begin position="249"/>
        <end position="267"/>
    </location>
</feature>
<dbReference type="GO" id="GO:0051301">
    <property type="term" value="P:cell division"/>
    <property type="evidence" value="ECO:0007669"/>
    <property type="project" value="InterPro"/>
</dbReference>
<keyword evidence="4 7" id="KW-1133">Transmembrane helix</keyword>
<feature type="transmembrane region" description="Helical" evidence="7">
    <location>
        <begin position="228"/>
        <end position="244"/>
    </location>
</feature>
<feature type="transmembrane region" description="Helical" evidence="7">
    <location>
        <begin position="368"/>
        <end position="393"/>
    </location>
</feature>
<comment type="caution">
    <text evidence="8">The sequence shown here is derived from an EMBL/GenBank/DDBJ whole genome shotgun (WGS) entry which is preliminary data.</text>
</comment>
<dbReference type="GO" id="GO:0008360">
    <property type="term" value="P:regulation of cell shape"/>
    <property type="evidence" value="ECO:0007669"/>
    <property type="project" value="UniProtKB-KW"/>
</dbReference>
<feature type="compositionally biased region" description="Polar residues" evidence="6">
    <location>
        <begin position="522"/>
        <end position="542"/>
    </location>
</feature>
<organism evidence="8 9">
    <name type="scientific">Streptomyces nigrescens</name>
    <dbReference type="NCBI Taxonomy" id="1920"/>
    <lineage>
        <taxon>Bacteria</taxon>
        <taxon>Bacillati</taxon>
        <taxon>Actinomycetota</taxon>
        <taxon>Actinomycetes</taxon>
        <taxon>Kitasatosporales</taxon>
        <taxon>Streptomycetaceae</taxon>
        <taxon>Streptomyces</taxon>
    </lineage>
</organism>
<evidence type="ECO:0000256" key="2">
    <source>
        <dbReference type="ARBA" id="ARBA00022692"/>
    </source>
</evidence>
<dbReference type="GO" id="GO:0015648">
    <property type="term" value="F:lipid-linked peptidoglycan transporter activity"/>
    <property type="evidence" value="ECO:0007669"/>
    <property type="project" value="TreeGrafter"/>
</dbReference>
<evidence type="ECO:0000256" key="6">
    <source>
        <dbReference type="SAM" id="MobiDB-lite"/>
    </source>
</evidence>
<dbReference type="PANTHER" id="PTHR30474">
    <property type="entry name" value="CELL CYCLE PROTEIN"/>
    <property type="match status" value="1"/>
</dbReference>
<feature type="transmembrane region" description="Helical" evidence="7">
    <location>
        <begin position="336"/>
        <end position="356"/>
    </location>
</feature>
<feature type="transmembrane region" description="Helical" evidence="7">
    <location>
        <begin position="205"/>
        <end position="222"/>
    </location>
</feature>
<protein>
    <recommendedName>
        <fullName evidence="10">Cell division protein FtsW</fullName>
    </recommendedName>
</protein>
<comment type="subcellular location">
    <subcellularLocation>
        <location evidence="1">Membrane</location>
        <topology evidence="1">Multi-pass membrane protein</topology>
    </subcellularLocation>
</comment>
<feature type="transmembrane region" description="Helical" evidence="7">
    <location>
        <begin position="128"/>
        <end position="148"/>
    </location>
</feature>
<evidence type="ECO:0000256" key="7">
    <source>
        <dbReference type="SAM" id="Phobius"/>
    </source>
</evidence>
<dbReference type="AlphaFoldDB" id="A0A640TG61"/>
<evidence type="ECO:0000313" key="8">
    <source>
        <dbReference type="EMBL" id="GFE22072.1"/>
    </source>
</evidence>
<evidence type="ECO:0000313" key="9">
    <source>
        <dbReference type="Proteomes" id="UP000429552"/>
    </source>
</evidence>
<feature type="region of interest" description="Disordered" evidence="6">
    <location>
        <begin position="520"/>
        <end position="617"/>
    </location>
</feature>
<gene>
    <name evidence="8" type="ORF">Sliba_25250</name>
</gene>
<keyword evidence="3" id="KW-0133">Cell shape</keyword>
<evidence type="ECO:0000256" key="4">
    <source>
        <dbReference type="ARBA" id="ARBA00022989"/>
    </source>
</evidence>
<evidence type="ECO:0000256" key="5">
    <source>
        <dbReference type="ARBA" id="ARBA00023136"/>
    </source>
</evidence>
<feature type="compositionally biased region" description="Low complexity" evidence="6">
    <location>
        <begin position="606"/>
        <end position="617"/>
    </location>
</feature>
<feature type="transmembrane region" description="Helical" evidence="7">
    <location>
        <begin position="71"/>
        <end position="90"/>
    </location>
</feature>
<feature type="compositionally biased region" description="Low complexity" evidence="6">
    <location>
        <begin position="543"/>
        <end position="598"/>
    </location>
</feature>
<feature type="compositionally biased region" description="Low complexity" evidence="6">
    <location>
        <begin position="460"/>
        <end position="497"/>
    </location>
</feature>
<feature type="transmembrane region" description="Helical" evidence="7">
    <location>
        <begin position="41"/>
        <end position="59"/>
    </location>
</feature>
<feature type="region of interest" description="Disordered" evidence="6">
    <location>
        <begin position="430"/>
        <end position="508"/>
    </location>
</feature>